<reference evidence="2" key="1">
    <citation type="journal article" date="2023" name="Mol. Phylogenet. Evol.">
        <title>Genome-scale phylogeny and comparative genomics of the fungal order Sordariales.</title>
        <authorList>
            <person name="Hensen N."/>
            <person name="Bonometti L."/>
            <person name="Westerberg I."/>
            <person name="Brannstrom I.O."/>
            <person name="Guillou S."/>
            <person name="Cros-Aarteil S."/>
            <person name="Calhoun S."/>
            <person name="Haridas S."/>
            <person name="Kuo A."/>
            <person name="Mondo S."/>
            <person name="Pangilinan J."/>
            <person name="Riley R."/>
            <person name="LaButti K."/>
            <person name="Andreopoulos B."/>
            <person name="Lipzen A."/>
            <person name="Chen C."/>
            <person name="Yan M."/>
            <person name="Daum C."/>
            <person name="Ng V."/>
            <person name="Clum A."/>
            <person name="Steindorff A."/>
            <person name="Ohm R.A."/>
            <person name="Martin F."/>
            <person name="Silar P."/>
            <person name="Natvig D.O."/>
            <person name="Lalanne C."/>
            <person name="Gautier V."/>
            <person name="Ament-Velasquez S.L."/>
            <person name="Kruys A."/>
            <person name="Hutchinson M.I."/>
            <person name="Powell A.J."/>
            <person name="Barry K."/>
            <person name="Miller A.N."/>
            <person name="Grigoriev I.V."/>
            <person name="Debuchy R."/>
            <person name="Gladieux P."/>
            <person name="Hiltunen Thoren M."/>
            <person name="Johannesson H."/>
        </authorList>
    </citation>
    <scope>NUCLEOTIDE SEQUENCE</scope>
    <source>
        <strain evidence="2">CBS 168.71</strain>
    </source>
</reference>
<comment type="caution">
    <text evidence="2">The sequence shown here is derived from an EMBL/GenBank/DDBJ whole genome shotgun (WGS) entry which is preliminary data.</text>
</comment>
<keyword evidence="1" id="KW-0472">Membrane</keyword>
<sequence length="84" mass="9135">MACVGSIGAGNSGRRTWIVVISITITCATMLVYMCMFVLTKKQLLSGLCSPYMVFLLVYPPPPFAKLIIVTFSALRASAPRYSP</sequence>
<keyword evidence="1" id="KW-0812">Transmembrane</keyword>
<keyword evidence="1" id="KW-1133">Transmembrane helix</keyword>
<protein>
    <submittedName>
        <fullName evidence="2">Uncharacterized protein</fullName>
    </submittedName>
</protein>
<gene>
    <name evidence="2" type="ORF">B0H64DRAFT_123853</name>
</gene>
<evidence type="ECO:0000313" key="3">
    <source>
        <dbReference type="Proteomes" id="UP001278766"/>
    </source>
</evidence>
<feature type="transmembrane region" description="Helical" evidence="1">
    <location>
        <begin position="17"/>
        <end position="40"/>
    </location>
</feature>
<reference evidence="2" key="2">
    <citation type="submission" date="2023-06" db="EMBL/GenBank/DDBJ databases">
        <authorList>
            <consortium name="Lawrence Berkeley National Laboratory"/>
            <person name="Haridas S."/>
            <person name="Hensen N."/>
            <person name="Bonometti L."/>
            <person name="Westerberg I."/>
            <person name="Brannstrom I.O."/>
            <person name="Guillou S."/>
            <person name="Cros-Aarteil S."/>
            <person name="Calhoun S."/>
            <person name="Kuo A."/>
            <person name="Mondo S."/>
            <person name="Pangilinan J."/>
            <person name="Riley R."/>
            <person name="Labutti K."/>
            <person name="Andreopoulos B."/>
            <person name="Lipzen A."/>
            <person name="Chen C."/>
            <person name="Yanf M."/>
            <person name="Daum C."/>
            <person name="Ng V."/>
            <person name="Clum A."/>
            <person name="Steindorff A."/>
            <person name="Ohm R."/>
            <person name="Martin F."/>
            <person name="Silar P."/>
            <person name="Natvig D."/>
            <person name="Lalanne C."/>
            <person name="Gautier V."/>
            <person name="Ament-Velasquez S.L."/>
            <person name="Kruys A."/>
            <person name="Hutchinson M.I."/>
            <person name="Powell A.J."/>
            <person name="Barry K."/>
            <person name="Miller A.N."/>
            <person name="Grigoriev I.V."/>
            <person name="Debuchy R."/>
            <person name="Gladieux P."/>
            <person name="Thoren M.H."/>
            <person name="Johannesson H."/>
        </authorList>
    </citation>
    <scope>NUCLEOTIDE SEQUENCE</scope>
    <source>
        <strain evidence="2">CBS 168.71</strain>
    </source>
</reference>
<keyword evidence="3" id="KW-1185">Reference proteome</keyword>
<proteinExistence type="predicted"/>
<dbReference type="AlphaFoldDB" id="A0AAE0HIZ9"/>
<dbReference type="GeneID" id="87834953"/>
<feature type="transmembrane region" description="Helical" evidence="1">
    <location>
        <begin position="52"/>
        <end position="75"/>
    </location>
</feature>
<evidence type="ECO:0000256" key="1">
    <source>
        <dbReference type="SAM" id="Phobius"/>
    </source>
</evidence>
<name>A0AAE0HIZ9_9PEZI</name>
<dbReference type="Proteomes" id="UP001278766">
    <property type="component" value="Unassembled WGS sequence"/>
</dbReference>
<accession>A0AAE0HIZ9</accession>
<dbReference type="RefSeq" id="XP_062660926.1">
    <property type="nucleotide sequence ID" value="XM_062798005.1"/>
</dbReference>
<dbReference type="EMBL" id="JAUEPN010000003">
    <property type="protein sequence ID" value="KAK3297412.1"/>
    <property type="molecule type" value="Genomic_DNA"/>
</dbReference>
<evidence type="ECO:0000313" key="2">
    <source>
        <dbReference type="EMBL" id="KAK3297412.1"/>
    </source>
</evidence>
<organism evidence="2 3">
    <name type="scientific">Chaetomium fimeti</name>
    <dbReference type="NCBI Taxonomy" id="1854472"/>
    <lineage>
        <taxon>Eukaryota</taxon>
        <taxon>Fungi</taxon>
        <taxon>Dikarya</taxon>
        <taxon>Ascomycota</taxon>
        <taxon>Pezizomycotina</taxon>
        <taxon>Sordariomycetes</taxon>
        <taxon>Sordariomycetidae</taxon>
        <taxon>Sordariales</taxon>
        <taxon>Chaetomiaceae</taxon>
        <taxon>Chaetomium</taxon>
    </lineage>
</organism>